<evidence type="ECO:0000256" key="3">
    <source>
        <dbReference type="ARBA" id="ARBA00023125"/>
    </source>
</evidence>
<evidence type="ECO:0000256" key="2">
    <source>
        <dbReference type="ARBA" id="ARBA00023015"/>
    </source>
</evidence>
<dbReference type="EMBL" id="CVVU01000213">
    <property type="protein sequence ID" value="CRP26479.1"/>
    <property type="molecule type" value="Genomic_DNA"/>
</dbReference>
<dbReference type="Proteomes" id="UP000284767">
    <property type="component" value="Unassembled WGS sequence"/>
</dbReference>
<dbReference type="FunFam" id="3.40.190.290:FF:000001">
    <property type="entry name" value="Transcriptional regulator, LysR family"/>
    <property type="match status" value="1"/>
</dbReference>
<dbReference type="SUPFAM" id="SSF46785">
    <property type="entry name" value="Winged helix' DNA-binding domain"/>
    <property type="match status" value="1"/>
</dbReference>
<dbReference type="InterPro" id="IPR005119">
    <property type="entry name" value="LysR_subst-bd"/>
</dbReference>
<dbReference type="Pfam" id="PF00126">
    <property type="entry name" value="HTH_1"/>
    <property type="match status" value="1"/>
</dbReference>
<dbReference type="Gene3D" id="3.40.190.290">
    <property type="match status" value="1"/>
</dbReference>
<keyword evidence="3" id="KW-0238">DNA-binding</keyword>
<reference evidence="8 11" key="4">
    <citation type="submission" date="2019-01" db="EMBL/GenBank/DDBJ databases">
        <title>The Pseudomonas aeruginosa pan-genome provides new insights on its population structure, horizontal gene transfer and pathogenicity.</title>
        <authorList>
            <person name="Freschi L."/>
            <person name="Vincent A.T."/>
            <person name="Jeukens J."/>
            <person name="Emond-Rheault J.-G."/>
            <person name="Kukavica-Ibrulj I."/>
            <person name="Dupont M.-J."/>
            <person name="Charette S.J."/>
            <person name="Boyle B."/>
            <person name="Levesque R.C."/>
        </authorList>
    </citation>
    <scope>NUCLEOTIDE SEQUENCE [LARGE SCALE GENOMIC DNA]</scope>
    <source>
        <strain evidence="8 11">PA-W36</strain>
    </source>
</reference>
<protein>
    <submittedName>
        <fullName evidence="6">HTH-type transcriptional regulator DmlR</fullName>
    </submittedName>
    <submittedName>
        <fullName evidence="7">LysR family transcriptional regulator</fullName>
    </submittedName>
</protein>
<dbReference type="KEGG" id="paeb:NCGM1900_3434"/>
<organism evidence="7 12">
    <name type="scientific">Pseudomonas aeruginosa</name>
    <dbReference type="NCBI Taxonomy" id="287"/>
    <lineage>
        <taxon>Bacteria</taxon>
        <taxon>Pseudomonadati</taxon>
        <taxon>Pseudomonadota</taxon>
        <taxon>Gammaproteobacteria</taxon>
        <taxon>Pseudomonadales</taxon>
        <taxon>Pseudomonadaceae</taxon>
        <taxon>Pseudomonas</taxon>
    </lineage>
</organism>
<evidence type="ECO:0000313" key="7">
    <source>
        <dbReference type="EMBL" id="MZZ13785.1"/>
    </source>
</evidence>
<dbReference type="Proteomes" id="UP000045039">
    <property type="component" value="Unassembled WGS sequence"/>
</dbReference>
<accession>A0A072ZS56</accession>
<dbReference type="GO" id="GO:0003700">
    <property type="term" value="F:DNA-binding transcription factor activity"/>
    <property type="evidence" value="ECO:0007669"/>
    <property type="project" value="InterPro"/>
</dbReference>
<evidence type="ECO:0000313" key="8">
    <source>
        <dbReference type="EMBL" id="RPM23341.1"/>
    </source>
</evidence>
<dbReference type="InterPro" id="IPR036388">
    <property type="entry name" value="WH-like_DNA-bd_sf"/>
</dbReference>
<evidence type="ECO:0000313" key="11">
    <source>
        <dbReference type="Proteomes" id="UP000284767"/>
    </source>
</evidence>
<keyword evidence="2" id="KW-0805">Transcription regulation</keyword>
<dbReference type="Proteomes" id="UP001297540">
    <property type="component" value="Chromosome"/>
</dbReference>
<reference evidence="7" key="5">
    <citation type="submission" date="2020-01" db="EMBL/GenBank/DDBJ databases">
        <title>Bacteria Cultured from War Wounds Associated with the Conflict in Eastern Ukraine.</title>
        <authorList>
            <person name="Snesrud E."/>
            <person name="Galac M.R."/>
            <person name="Mc Gann P."/>
            <person name="Valentine K."/>
            <person name="Viacheslav K."/>
        </authorList>
    </citation>
    <scope>NUCLEOTIDE SEQUENCE</scope>
    <source>
        <strain evidence="7">VNMU148</strain>
    </source>
</reference>
<dbReference type="OMA" id="PRFDVQH"/>
<dbReference type="PANTHER" id="PTHR30537:SF72">
    <property type="entry name" value="LYSR FAMILY TRANSCRIPTIONAL REGULATOR"/>
    <property type="match status" value="1"/>
</dbReference>
<dbReference type="RefSeq" id="WP_003101696.1">
    <property type="nucleotide sequence ID" value="NZ_AP014622.1"/>
</dbReference>
<dbReference type="SUPFAM" id="SSF53850">
    <property type="entry name" value="Periplasmic binding protein-like II"/>
    <property type="match status" value="1"/>
</dbReference>
<evidence type="ECO:0000313" key="9">
    <source>
        <dbReference type="EMBL" id="WOS80247.1"/>
    </source>
</evidence>
<evidence type="ECO:0000256" key="4">
    <source>
        <dbReference type="ARBA" id="ARBA00023163"/>
    </source>
</evidence>
<dbReference type="SMR" id="A0A072ZS56"/>
<dbReference type="CDD" id="cd08472">
    <property type="entry name" value="PBP2_CrgA_like_3"/>
    <property type="match status" value="1"/>
</dbReference>
<reference evidence="10" key="2">
    <citation type="submission" date="2015-06" db="EMBL/GenBank/DDBJ databases">
        <authorList>
            <person name="Radhakrishnan Rajesh"/>
            <person name="Underwood Anthony"/>
            <person name="Al-Shahib Ali"/>
        </authorList>
    </citation>
    <scope>NUCLEOTIDE SEQUENCE [LARGE SCALE GENOMIC DNA]</scope>
    <source>
        <strain evidence="10">P19_London_7_VIM_2_05_10</strain>
    </source>
</reference>
<dbReference type="EMBL" id="WXZT01000011">
    <property type="protein sequence ID" value="MZZ13785.1"/>
    <property type="molecule type" value="Genomic_DNA"/>
</dbReference>
<dbReference type="GO" id="GO:0006351">
    <property type="term" value="P:DNA-templated transcription"/>
    <property type="evidence" value="ECO:0007669"/>
    <property type="project" value="TreeGrafter"/>
</dbReference>
<name>A0A072ZS56_PSEAI</name>
<dbReference type="PROSITE" id="PS50931">
    <property type="entry name" value="HTH_LYSR"/>
    <property type="match status" value="1"/>
</dbReference>
<evidence type="ECO:0000256" key="1">
    <source>
        <dbReference type="ARBA" id="ARBA00009437"/>
    </source>
</evidence>
<reference evidence="8 11" key="3">
    <citation type="submission" date="2017-08" db="EMBL/GenBank/DDBJ databases">
        <authorList>
            <person name="Feschi L."/>
            <person name="Jeukens J."/>
            <person name="Emond-Rheault J.-G."/>
            <person name="Kukavica-Ibrulj I."/>
            <person name="Boyle B."/>
            <person name="Levesque R.C."/>
        </authorList>
    </citation>
    <scope>NUCLEOTIDE SEQUENCE [LARGE SCALE GENOMIC DNA]</scope>
    <source>
        <strain evidence="8 11">PA-W36</strain>
    </source>
</reference>
<gene>
    <name evidence="6" type="primary">dmlR_19</name>
    <name evidence="7" type="ORF">GUL26_16150</name>
    <name evidence="8" type="ORF">IPC1295_02220</name>
    <name evidence="9" type="ORF">L4V69_14125</name>
    <name evidence="6" type="ORF">PAERUG_P19_London_7_VIM_2_05_10_03930</name>
</gene>
<dbReference type="AlphaFoldDB" id="A0A072ZS56"/>
<keyword evidence="4" id="KW-0804">Transcription</keyword>
<reference evidence="9" key="7">
    <citation type="submission" date="2023-10" db="EMBL/GenBank/DDBJ databases">
        <title>Pathogen: clinical or host-associated sample.</title>
        <authorList>
            <person name="Hergert J."/>
            <person name="Casey R."/>
            <person name="Wagner J."/>
            <person name="Young E.L."/>
            <person name="Oakeson K.F."/>
        </authorList>
    </citation>
    <scope>NUCLEOTIDE SEQUENCE</scope>
    <source>
        <strain evidence="9">2021CK-01020</strain>
    </source>
</reference>
<evidence type="ECO:0000313" key="10">
    <source>
        <dbReference type="Proteomes" id="UP000045039"/>
    </source>
</evidence>
<evidence type="ECO:0000313" key="6">
    <source>
        <dbReference type="EMBL" id="CRP26479.1"/>
    </source>
</evidence>
<dbReference type="GO" id="GO:0043565">
    <property type="term" value="F:sequence-specific DNA binding"/>
    <property type="evidence" value="ECO:0007669"/>
    <property type="project" value="TreeGrafter"/>
</dbReference>
<comment type="similarity">
    <text evidence="1">Belongs to the LysR transcriptional regulatory family.</text>
</comment>
<dbReference type="Gene3D" id="1.10.10.10">
    <property type="entry name" value="Winged helix-like DNA-binding domain superfamily/Winged helix DNA-binding domain"/>
    <property type="match status" value="1"/>
</dbReference>
<dbReference type="Proteomes" id="UP000644192">
    <property type="component" value="Unassembled WGS sequence"/>
</dbReference>
<dbReference type="EMBL" id="NSNE01000001">
    <property type="protein sequence ID" value="RPM23341.1"/>
    <property type="molecule type" value="Genomic_DNA"/>
</dbReference>
<feature type="domain" description="HTH lysR-type" evidence="5">
    <location>
        <begin position="1"/>
        <end position="59"/>
    </location>
</feature>
<dbReference type="InterPro" id="IPR036390">
    <property type="entry name" value="WH_DNA-bd_sf"/>
</dbReference>
<sequence length="297" mass="33702">MDRLDSMRVFLRVAETGSFTKAADLLDMPRATVSAAVQQLEAQLGSRLLHRTTRQVQLTHDGSVVLERCRHLLEDMEELESLFHDGSRASGRLKVDVPSRVARLLIAPALPEFFRQHPDIELELGSSDRSVDLVQEGVDCVLRVGQLGNSSLVARRLGEMQLINCASPAYLEEHGEPRTPADLDRHWAVNYASPSSGRVLPWEYREDGRTLTRALRSRVTVNNAESYIACCLSGLGLIQIPAYDVREHLQRGELREVLPQWRAEAMPAYALYPHRRHLSRRVRAFVDWLEQLLRARL</sequence>
<dbReference type="Pfam" id="PF03466">
    <property type="entry name" value="LysR_substrate"/>
    <property type="match status" value="1"/>
</dbReference>
<dbReference type="InterPro" id="IPR058163">
    <property type="entry name" value="LysR-type_TF_proteobact-type"/>
</dbReference>
<dbReference type="EMBL" id="CP136986">
    <property type="protein sequence ID" value="WOS80247.1"/>
    <property type="molecule type" value="Genomic_DNA"/>
</dbReference>
<evidence type="ECO:0000259" key="5">
    <source>
        <dbReference type="PROSITE" id="PS50931"/>
    </source>
</evidence>
<reference evidence="9" key="6">
    <citation type="submission" date="2023-06" db="EMBL/GenBank/DDBJ databases">
        <authorList>
            <consortium name="Clinical and Environmental Microbiology Branch: Whole genome sequencing antimicrobial resistance pathogens in the healthcare setting"/>
        </authorList>
    </citation>
    <scope>NUCLEOTIDE SEQUENCE</scope>
    <source>
        <strain evidence="9">2021CK-01020</strain>
    </source>
</reference>
<evidence type="ECO:0000313" key="12">
    <source>
        <dbReference type="Proteomes" id="UP000644192"/>
    </source>
</evidence>
<dbReference type="PANTHER" id="PTHR30537">
    <property type="entry name" value="HTH-TYPE TRANSCRIPTIONAL REGULATOR"/>
    <property type="match status" value="1"/>
</dbReference>
<dbReference type="InterPro" id="IPR000847">
    <property type="entry name" value="LysR_HTH_N"/>
</dbReference>
<dbReference type="FunFam" id="1.10.10.10:FF:000001">
    <property type="entry name" value="LysR family transcriptional regulator"/>
    <property type="match status" value="1"/>
</dbReference>
<reference evidence="6" key="1">
    <citation type="submission" date="2015-06" db="EMBL/GenBank/DDBJ databases">
        <authorList>
            <person name="Radhakrishnan R."/>
            <person name="Underwood A."/>
            <person name="Al-Shahib A."/>
        </authorList>
    </citation>
    <scope>NUCLEOTIDE SEQUENCE</scope>
    <source>
        <strain evidence="6">P19_London_7_VIM_2_05_10</strain>
    </source>
</reference>
<proteinExistence type="inferred from homology"/>